<dbReference type="EMBL" id="JANCYU010000002">
    <property type="protein sequence ID" value="KAK4522244.1"/>
    <property type="molecule type" value="Genomic_DNA"/>
</dbReference>
<gene>
    <name evidence="9" type="ORF">GAYE_HPEPCTG121G0123</name>
</gene>
<dbReference type="Proteomes" id="UP001300502">
    <property type="component" value="Unassembled WGS sequence"/>
</dbReference>
<keyword evidence="3" id="KW-1003">Cell membrane</keyword>
<evidence type="ECO:0000256" key="4">
    <source>
        <dbReference type="ARBA" id="ARBA00022519"/>
    </source>
</evidence>
<feature type="transmembrane region" description="Helical" evidence="8">
    <location>
        <begin position="255"/>
        <end position="279"/>
    </location>
</feature>
<dbReference type="Pfam" id="PF03222">
    <property type="entry name" value="Trp_Tyr_perm"/>
    <property type="match status" value="1"/>
</dbReference>
<dbReference type="GO" id="GO:0005886">
    <property type="term" value="C:plasma membrane"/>
    <property type="evidence" value="ECO:0007669"/>
    <property type="project" value="UniProtKB-SubCell"/>
</dbReference>
<dbReference type="GO" id="GO:0003333">
    <property type="term" value="P:amino acid transmembrane transport"/>
    <property type="evidence" value="ECO:0007669"/>
    <property type="project" value="InterPro"/>
</dbReference>
<evidence type="ECO:0000313" key="10">
    <source>
        <dbReference type="Proteomes" id="UP001300502"/>
    </source>
</evidence>
<feature type="transmembrane region" description="Helical" evidence="8">
    <location>
        <begin position="134"/>
        <end position="153"/>
    </location>
</feature>
<keyword evidence="6 8" id="KW-1133">Transmembrane helix</keyword>
<proteinExistence type="predicted"/>
<dbReference type="AlphaFoldDB" id="A0AAV9I5T8"/>
<feature type="transmembrane region" description="Helical" evidence="8">
    <location>
        <begin position="200"/>
        <end position="223"/>
    </location>
</feature>
<evidence type="ECO:0000313" key="9">
    <source>
        <dbReference type="EMBL" id="KAK4522244.1"/>
    </source>
</evidence>
<feature type="transmembrane region" description="Helical" evidence="8">
    <location>
        <begin position="12"/>
        <end position="35"/>
    </location>
</feature>
<feature type="transmembrane region" description="Helical" evidence="8">
    <location>
        <begin position="329"/>
        <end position="348"/>
    </location>
</feature>
<evidence type="ECO:0000256" key="1">
    <source>
        <dbReference type="ARBA" id="ARBA00004429"/>
    </source>
</evidence>
<keyword evidence="7 8" id="KW-0472">Membrane</keyword>
<comment type="caution">
    <text evidence="9">The sequence shown here is derived from an EMBL/GenBank/DDBJ whole genome shotgun (WGS) entry which is preliminary data.</text>
</comment>
<protein>
    <submittedName>
        <fullName evidence="9">Uncharacterized protein</fullName>
    </submittedName>
</protein>
<evidence type="ECO:0000256" key="7">
    <source>
        <dbReference type="ARBA" id="ARBA00023136"/>
    </source>
</evidence>
<sequence>MLALPLETINAGYLPSIVALFTCWLFTVFSSLLVLEATFTAAIAKDNACVSFLSIASLSLGLLGRVITCGLYLFILWALLVSYIAGGGDILVLVGNAVLQRNPQHWIASLIFVFGFGILVFLGSKWCDYVNRFLTGAVVLSFLILIICGLPKVNFALLAHQDWSAIWPGAIAVGIIAFMAQNVVPVLVSYAKDVVVVRKAIFLGSVIPLLMYIVWELVILGIVPFENVTKSADFVTKALSAATGYPKLVNVVTTIFSLFAIASSFLGVSLSSVELYLDFFDASQSIGIFHGMDHVWRRPLAVVGSLVIPFLFAVFLHDAFVVAMENSGLLGGLSIYGIIPAVVVWIQRTQRRYPPMIGRLGGGLPVLVGFLLCCITVILLHLIPRLGDLFFSHK</sequence>
<feature type="transmembrane region" description="Helical" evidence="8">
    <location>
        <begin position="62"/>
        <end position="85"/>
    </location>
</feature>
<dbReference type="PANTHER" id="PTHR32195:SF26">
    <property type="entry name" value="TRYPTOPHAN OR TYROSINE TRANSPORTER PROTEIN"/>
    <property type="match status" value="1"/>
</dbReference>
<name>A0AAV9I5T8_9RHOD</name>
<organism evidence="9 10">
    <name type="scientific">Galdieria yellowstonensis</name>
    <dbReference type="NCBI Taxonomy" id="3028027"/>
    <lineage>
        <taxon>Eukaryota</taxon>
        <taxon>Rhodophyta</taxon>
        <taxon>Bangiophyceae</taxon>
        <taxon>Galdieriales</taxon>
        <taxon>Galdieriaceae</taxon>
        <taxon>Galdieria</taxon>
    </lineage>
</organism>
<keyword evidence="5 8" id="KW-0812">Transmembrane</keyword>
<evidence type="ECO:0000256" key="2">
    <source>
        <dbReference type="ARBA" id="ARBA00022448"/>
    </source>
</evidence>
<feature type="transmembrane region" description="Helical" evidence="8">
    <location>
        <begin position="165"/>
        <end position="188"/>
    </location>
</feature>
<comment type="subcellular location">
    <subcellularLocation>
        <location evidence="1">Cell inner membrane</location>
        <topology evidence="1">Multi-pass membrane protein</topology>
    </subcellularLocation>
</comment>
<dbReference type="PANTHER" id="PTHR32195">
    <property type="entry name" value="OS07G0662800 PROTEIN"/>
    <property type="match status" value="1"/>
</dbReference>
<keyword evidence="2" id="KW-0813">Transport</keyword>
<feature type="transmembrane region" description="Helical" evidence="8">
    <location>
        <begin position="105"/>
        <end position="122"/>
    </location>
</feature>
<dbReference type="InterPro" id="IPR018227">
    <property type="entry name" value="Amino_acid_transport_2"/>
</dbReference>
<evidence type="ECO:0000256" key="6">
    <source>
        <dbReference type="ARBA" id="ARBA00022989"/>
    </source>
</evidence>
<reference evidence="9 10" key="1">
    <citation type="submission" date="2022-07" db="EMBL/GenBank/DDBJ databases">
        <title>Genome-wide signatures of adaptation to extreme environments.</title>
        <authorList>
            <person name="Cho C.H."/>
            <person name="Yoon H.S."/>
        </authorList>
    </citation>
    <scope>NUCLEOTIDE SEQUENCE [LARGE SCALE GENOMIC DNA]</scope>
    <source>
        <strain evidence="9 10">108.79 E11</strain>
    </source>
</reference>
<evidence type="ECO:0000256" key="5">
    <source>
        <dbReference type="ARBA" id="ARBA00022692"/>
    </source>
</evidence>
<accession>A0AAV9I5T8</accession>
<keyword evidence="4" id="KW-0997">Cell inner membrane</keyword>
<feature type="transmembrane region" description="Helical" evidence="8">
    <location>
        <begin position="360"/>
        <end position="383"/>
    </location>
</feature>
<keyword evidence="10" id="KW-1185">Reference proteome</keyword>
<evidence type="ECO:0000256" key="8">
    <source>
        <dbReference type="SAM" id="Phobius"/>
    </source>
</evidence>
<feature type="transmembrane region" description="Helical" evidence="8">
    <location>
        <begin position="300"/>
        <end position="323"/>
    </location>
</feature>
<evidence type="ECO:0000256" key="3">
    <source>
        <dbReference type="ARBA" id="ARBA00022475"/>
    </source>
</evidence>
<dbReference type="Gene3D" id="1.20.1740.10">
    <property type="entry name" value="Amino acid/polyamine transporter I"/>
    <property type="match status" value="1"/>
</dbReference>